<dbReference type="AlphaFoldDB" id="A0A8J4RHG3"/>
<sequence length="880" mass="99055">MDHHHHHHHQQQQQWRPMPIPGNICPTCSNSHFPFCPPFNQIQNPRPPFDPHLLPTGPPRPPWHRNPSLDREPYNQFQLQQQSYSNGFANESDRNPKRPRVDDMQSNNQNSVRVSSDIERRLKLIRDHGSSLGGPGMNNHETNRYVQESLGFDGNYGKFDGSWESRSELGPMGVRNMEMNNFHDPSFGSGDRVGQPYMQSMRNGFHNEEEFMQSSRYGINNVDQAPPPPPPPHISQRLPPYPGPELPNDHYQNTHNPQWWQGSDSVPENELNYSHMNDWQGPSVMYPEQRGSVAMDNRGPKNQQQQQQPYGMQYPVDTRQPLDVGFQSKDGNRGPIRLHRMPGVTLHGAPNLNERGGYFQSPSGGSMVFENTGQTEASRFYSGQPPIPASPPPPLPFDPTFRSSSELKAYSSPPKTTASLFPVAVSSSAMVPTSYQPIPEAHSLSPPPYYHNKPLMHASTGFFSEAVGDGQPFSLKQLSSDKPKVIDASHLFKRPHRATRPDHIVIILRGLPGSGKSYLAKMLRDLEVENGGHAPRIHSMDDYFMTEVEKIEDVDSSKSSVRGKKPIMKKVMEYCYEPEMEEAYRSSMLKAFKKTLEEGGFTFIIVDDRNLRVADFAQFWAIGKSSGYEVYILEATYKDPAGCAARNVHGFTQDDVEKMARQWEEAPSLYLQLDVKTLFHGDDLKESGIQEVEMDMEDEDVDGNLSGLQERMPENNIVPPLGEDTPDDSSKDGNRWDSEGDHLTEEVKELGRSKWSDNLDEENTERTERVKGNVNALSGLIQAYGKGAKSVRWADKVGNTGFSLHAAKKADVSSLVIGPGTGYNLKSNPLLEETPAPSSGAGASKRQSIFQERLRAERESFKLLVFDRRRQRIGLGLEEE</sequence>
<proteinExistence type="predicted"/>
<dbReference type="GO" id="GO:0032204">
    <property type="term" value="P:regulation of telomere maintenance"/>
    <property type="evidence" value="ECO:0007669"/>
    <property type="project" value="TreeGrafter"/>
</dbReference>
<accession>A0A8J4RHG3</accession>
<evidence type="ECO:0000313" key="2">
    <source>
        <dbReference type="EMBL" id="KAF3964744.1"/>
    </source>
</evidence>
<feature type="region of interest" description="Disordered" evidence="1">
    <location>
        <begin position="85"/>
        <end position="117"/>
    </location>
</feature>
<gene>
    <name evidence="2" type="ORF">CMV_010998</name>
</gene>
<feature type="compositionally biased region" description="Low complexity" evidence="1">
    <location>
        <begin position="105"/>
        <end position="115"/>
    </location>
</feature>
<comment type="caution">
    <text evidence="2">The sequence shown here is derived from an EMBL/GenBank/DDBJ whole genome shotgun (WGS) entry which is preliminary data.</text>
</comment>
<feature type="compositionally biased region" description="Basic and acidic residues" evidence="1">
    <location>
        <begin position="91"/>
        <end position="103"/>
    </location>
</feature>
<dbReference type="InterPro" id="IPR027417">
    <property type="entry name" value="P-loop_NTPase"/>
</dbReference>
<dbReference type="InterPro" id="IPR026314">
    <property type="entry name" value="YLP_motif_con_p1"/>
</dbReference>
<evidence type="ECO:0000256" key="1">
    <source>
        <dbReference type="SAM" id="MobiDB-lite"/>
    </source>
</evidence>
<dbReference type="PANTHER" id="PTHR13413:SF0">
    <property type="entry name" value="YLP MOTIF-CONTAINING PROTEIN 1"/>
    <property type="match status" value="1"/>
</dbReference>
<dbReference type="EMBL" id="JRKL02001319">
    <property type="protein sequence ID" value="KAF3964744.1"/>
    <property type="molecule type" value="Genomic_DNA"/>
</dbReference>
<organism evidence="2 3">
    <name type="scientific">Castanea mollissima</name>
    <name type="common">Chinese chestnut</name>
    <dbReference type="NCBI Taxonomy" id="60419"/>
    <lineage>
        <taxon>Eukaryota</taxon>
        <taxon>Viridiplantae</taxon>
        <taxon>Streptophyta</taxon>
        <taxon>Embryophyta</taxon>
        <taxon>Tracheophyta</taxon>
        <taxon>Spermatophyta</taxon>
        <taxon>Magnoliopsida</taxon>
        <taxon>eudicotyledons</taxon>
        <taxon>Gunneridae</taxon>
        <taxon>Pentapetalae</taxon>
        <taxon>rosids</taxon>
        <taxon>fabids</taxon>
        <taxon>Fagales</taxon>
        <taxon>Fagaceae</taxon>
        <taxon>Castanea</taxon>
    </lineage>
</organism>
<dbReference type="GO" id="GO:0005634">
    <property type="term" value="C:nucleus"/>
    <property type="evidence" value="ECO:0007669"/>
    <property type="project" value="InterPro"/>
</dbReference>
<dbReference type="PANTHER" id="PTHR13413">
    <property type="entry name" value="YLP MOTIF CONTAINING PROTEIN NUCLEAR PROTEIN ZAP"/>
    <property type="match status" value="1"/>
</dbReference>
<reference evidence="2" key="1">
    <citation type="submission" date="2020-03" db="EMBL/GenBank/DDBJ databases">
        <title>Castanea mollissima Vanexum genome sequencing.</title>
        <authorList>
            <person name="Staton M."/>
        </authorList>
    </citation>
    <scope>NUCLEOTIDE SEQUENCE</scope>
    <source>
        <tissue evidence="2">Leaf</tissue>
    </source>
</reference>
<feature type="compositionally biased region" description="Basic and acidic residues" evidence="1">
    <location>
        <begin position="728"/>
        <end position="757"/>
    </location>
</feature>
<dbReference type="Proteomes" id="UP000737018">
    <property type="component" value="Unassembled WGS sequence"/>
</dbReference>
<feature type="region of interest" description="Disordered" evidence="1">
    <location>
        <begin position="824"/>
        <end position="848"/>
    </location>
</feature>
<dbReference type="FunFam" id="3.40.50.300:FF:000978">
    <property type="entry name" value="YLP motif-containing protein 1 isoform X3"/>
    <property type="match status" value="1"/>
</dbReference>
<keyword evidence="3" id="KW-1185">Reference proteome</keyword>
<dbReference type="Gene3D" id="3.40.50.300">
    <property type="entry name" value="P-loop containing nucleotide triphosphate hydrolases"/>
    <property type="match status" value="1"/>
</dbReference>
<feature type="region of interest" description="Disordered" evidence="1">
    <location>
        <begin position="219"/>
        <end position="257"/>
    </location>
</feature>
<dbReference type="SUPFAM" id="SSF52540">
    <property type="entry name" value="P-loop containing nucleoside triphosphate hydrolases"/>
    <property type="match status" value="1"/>
</dbReference>
<dbReference type="OrthoDB" id="513595at2759"/>
<protein>
    <recommendedName>
        <fullName evidence="4">YLP motif-containing protein 1</fullName>
    </recommendedName>
</protein>
<feature type="compositionally biased region" description="Pro residues" evidence="1">
    <location>
        <begin position="45"/>
        <end position="61"/>
    </location>
</feature>
<feature type="region of interest" description="Disordered" evidence="1">
    <location>
        <begin position="39"/>
        <end position="71"/>
    </location>
</feature>
<feature type="compositionally biased region" description="Pro residues" evidence="1">
    <location>
        <begin position="225"/>
        <end position="245"/>
    </location>
</feature>
<name>A0A8J4RHG3_9ROSI</name>
<evidence type="ECO:0000313" key="3">
    <source>
        <dbReference type="Proteomes" id="UP000737018"/>
    </source>
</evidence>
<feature type="region of interest" description="Disordered" evidence="1">
    <location>
        <begin position="704"/>
        <end position="767"/>
    </location>
</feature>
<evidence type="ECO:0008006" key="4">
    <source>
        <dbReference type="Google" id="ProtNLM"/>
    </source>
</evidence>